<reference evidence="1 2" key="1">
    <citation type="submission" date="2016-09" db="EMBL/GenBank/DDBJ databases">
        <title>Serratia marcescens MSU-97 and epiphytic antimycotic-producing bacteria.</title>
        <authorList>
            <person name="Matilla M.A."/>
        </authorList>
    </citation>
    <scope>NUCLEOTIDE SEQUENCE [LARGE SCALE GENOMIC DNA]</scope>
    <source>
        <strain evidence="1 2">MSU-97</strain>
    </source>
</reference>
<dbReference type="Pfam" id="PF13531">
    <property type="entry name" value="SBP_bac_11"/>
    <property type="match status" value="1"/>
</dbReference>
<gene>
    <name evidence="1" type="ORF">BHU62_05030</name>
</gene>
<dbReference type="PANTHER" id="PTHR30632:SF0">
    <property type="entry name" value="SULFATE-BINDING PROTEIN"/>
    <property type="match status" value="1"/>
</dbReference>
<dbReference type="GO" id="GO:0015689">
    <property type="term" value="P:molybdate ion transport"/>
    <property type="evidence" value="ECO:0007669"/>
    <property type="project" value="TreeGrafter"/>
</dbReference>
<dbReference type="InterPro" id="IPR050682">
    <property type="entry name" value="ModA/WtpA"/>
</dbReference>
<dbReference type="AlphaFoldDB" id="A0A1Q4P3T1"/>
<dbReference type="GO" id="GO:0030973">
    <property type="term" value="F:molybdate ion binding"/>
    <property type="evidence" value="ECO:0007669"/>
    <property type="project" value="TreeGrafter"/>
</dbReference>
<name>A0A1Q4P3T1_SERMA</name>
<accession>A0A1Q4P3T1</accession>
<dbReference type="Proteomes" id="UP000185770">
    <property type="component" value="Unassembled WGS sequence"/>
</dbReference>
<evidence type="ECO:0000313" key="1">
    <source>
        <dbReference type="EMBL" id="OKB67808.1"/>
    </source>
</evidence>
<sequence>MMSDILLFAAGSLRLAFAPLLSAFQRHAGQKVTAEFGPAGLLRQRIENGERPQLFASANVAHPQRLADLGMAGAVQIFARNRLCVTVRNVPALTERPLPEVLFDPHWCLATSTPGADPSGDYAQRLFERCEQYWPGQGEALRRRALPLVGGRDSAPVPAGRLAAEYLIAGGQADIFLGYASYAPALAAYPTLAVRPLAPPLDIEADYGLCLLDDDAQRLAAFILSEQGQEILSRHGFMRRAE</sequence>
<evidence type="ECO:0000313" key="2">
    <source>
        <dbReference type="Proteomes" id="UP000185770"/>
    </source>
</evidence>
<comment type="caution">
    <text evidence="1">The sequence shown here is derived from an EMBL/GenBank/DDBJ whole genome shotgun (WGS) entry which is preliminary data.</text>
</comment>
<proteinExistence type="predicted"/>
<dbReference type="Gene3D" id="3.40.190.10">
    <property type="entry name" value="Periplasmic binding protein-like II"/>
    <property type="match status" value="2"/>
</dbReference>
<dbReference type="PANTHER" id="PTHR30632">
    <property type="entry name" value="MOLYBDATE-BINDING PERIPLASMIC PROTEIN"/>
    <property type="match status" value="1"/>
</dbReference>
<dbReference type="EMBL" id="MJAO01000004">
    <property type="protein sequence ID" value="OKB67808.1"/>
    <property type="molecule type" value="Genomic_DNA"/>
</dbReference>
<protein>
    <submittedName>
        <fullName evidence="1">Molybdenum ABC transporter substrate-binding protein</fullName>
    </submittedName>
</protein>
<organism evidence="1 2">
    <name type="scientific">Serratia marcescens</name>
    <dbReference type="NCBI Taxonomy" id="615"/>
    <lineage>
        <taxon>Bacteria</taxon>
        <taxon>Pseudomonadati</taxon>
        <taxon>Pseudomonadota</taxon>
        <taxon>Gammaproteobacteria</taxon>
        <taxon>Enterobacterales</taxon>
        <taxon>Yersiniaceae</taxon>
        <taxon>Serratia</taxon>
    </lineage>
</organism>
<dbReference type="SUPFAM" id="SSF53850">
    <property type="entry name" value="Periplasmic binding protein-like II"/>
    <property type="match status" value="1"/>
</dbReference>